<evidence type="ECO:0000313" key="1">
    <source>
        <dbReference type="EMBL" id="GJS82930.1"/>
    </source>
</evidence>
<reference evidence="1" key="2">
    <citation type="submission" date="2022-01" db="EMBL/GenBank/DDBJ databases">
        <authorList>
            <person name="Yamashiro T."/>
            <person name="Shiraishi A."/>
            <person name="Satake H."/>
            <person name="Nakayama K."/>
        </authorList>
    </citation>
    <scope>NUCLEOTIDE SEQUENCE</scope>
</reference>
<keyword evidence="2" id="KW-1185">Reference proteome</keyword>
<gene>
    <name evidence="1" type="ORF">Tco_0749471</name>
</gene>
<protein>
    <submittedName>
        <fullName evidence="1">Uncharacterized protein</fullName>
    </submittedName>
</protein>
<dbReference type="Proteomes" id="UP001151760">
    <property type="component" value="Unassembled WGS sequence"/>
</dbReference>
<organism evidence="1 2">
    <name type="scientific">Tanacetum coccineum</name>
    <dbReference type="NCBI Taxonomy" id="301880"/>
    <lineage>
        <taxon>Eukaryota</taxon>
        <taxon>Viridiplantae</taxon>
        <taxon>Streptophyta</taxon>
        <taxon>Embryophyta</taxon>
        <taxon>Tracheophyta</taxon>
        <taxon>Spermatophyta</taxon>
        <taxon>Magnoliopsida</taxon>
        <taxon>eudicotyledons</taxon>
        <taxon>Gunneridae</taxon>
        <taxon>Pentapetalae</taxon>
        <taxon>asterids</taxon>
        <taxon>campanulids</taxon>
        <taxon>Asterales</taxon>
        <taxon>Asteraceae</taxon>
        <taxon>Asteroideae</taxon>
        <taxon>Anthemideae</taxon>
        <taxon>Anthemidinae</taxon>
        <taxon>Tanacetum</taxon>
    </lineage>
</organism>
<name>A0ABQ4Z1D2_9ASTR</name>
<dbReference type="EMBL" id="BQNB010010862">
    <property type="protein sequence ID" value="GJS82930.1"/>
    <property type="molecule type" value="Genomic_DNA"/>
</dbReference>
<proteinExistence type="predicted"/>
<reference evidence="1" key="1">
    <citation type="journal article" date="2022" name="Int. J. Mol. Sci.">
        <title>Draft Genome of Tanacetum Coccineum: Genomic Comparison of Closely Related Tanacetum-Family Plants.</title>
        <authorList>
            <person name="Yamashiro T."/>
            <person name="Shiraishi A."/>
            <person name="Nakayama K."/>
            <person name="Satake H."/>
        </authorList>
    </citation>
    <scope>NUCLEOTIDE SEQUENCE</scope>
</reference>
<comment type="caution">
    <text evidence="1">The sequence shown here is derived from an EMBL/GenBank/DDBJ whole genome shotgun (WGS) entry which is preliminary data.</text>
</comment>
<evidence type="ECO:0000313" key="2">
    <source>
        <dbReference type="Proteomes" id="UP001151760"/>
    </source>
</evidence>
<sequence length="152" mass="18062">MEDKKIAKQSMNSSLEKLWYLADEDDEEETYVFDMNEFSAIQIHNYLSSSSEGTRESLYSTLDEKYNDSRRKHLGIHPNSHYVRLEVDGVNTDLEFDPTNVEFAKWLASKFNNHNTMDRYKKNALWLYWIRGDDEEVLTSDKFSDLEEENLR</sequence>
<accession>A0ABQ4Z1D2</accession>